<dbReference type="PANTHER" id="PTHR14237:SF19">
    <property type="entry name" value="MITOCHONDRIAL AMIDOXIME REDUCING COMPONENT 1"/>
    <property type="match status" value="1"/>
</dbReference>
<dbReference type="Proteomes" id="UP000198372">
    <property type="component" value="Unassembled WGS sequence"/>
</dbReference>
<dbReference type="EMBL" id="FMSP01000004">
    <property type="protein sequence ID" value="SCV69443.1"/>
    <property type="molecule type" value="Genomic_DNA"/>
</dbReference>
<dbReference type="InterPro" id="IPR005302">
    <property type="entry name" value="MoCF_Sase_C"/>
</dbReference>
<organism evidence="2 3">
    <name type="scientific">Microbotryum intermedium</name>
    <dbReference type="NCBI Taxonomy" id="269621"/>
    <lineage>
        <taxon>Eukaryota</taxon>
        <taxon>Fungi</taxon>
        <taxon>Dikarya</taxon>
        <taxon>Basidiomycota</taxon>
        <taxon>Pucciniomycotina</taxon>
        <taxon>Microbotryomycetes</taxon>
        <taxon>Microbotryales</taxon>
        <taxon>Microbotryaceae</taxon>
        <taxon>Microbotryum</taxon>
    </lineage>
</organism>
<reference evidence="3" key="1">
    <citation type="submission" date="2016-09" db="EMBL/GenBank/DDBJ databases">
        <authorList>
            <person name="Jeantristanb JTB J.-T."/>
            <person name="Ricardo R."/>
        </authorList>
    </citation>
    <scope>NUCLEOTIDE SEQUENCE [LARGE SCALE GENOMIC DNA]</scope>
</reference>
<accession>A0A238FBQ4</accession>
<dbReference type="AlphaFoldDB" id="A0A238FBQ4"/>
<sequence length="372" mass="42079">MVESMSKRIVAKDLWIFPIKSCKGTRLKESGYSETGLNYDRQWMIIEERSHHFLTARNIPRMVLIRPTINATTLQIDVPAWGDNPSSSHWIPLDLPSSTTDDLLTDVQIWGSSNTGYSVGTSELNAALSGFMGKPVLLVRKGDEPRLTAGGTIVETLGEIKMDYEGGSTIKWSDQFPILLVSESSRRDVERHVLQEGYGNENTRWSEEGIKEQPLEILRWRGNVIIDGADAWEEDGWNEIRFEGKERNETMYVATRCARCMVSSAPLPGHEVCSRTDESLHHTILQLPNVDPETGVRDKSVPDKVAISCLQPLRPYREGIWPMYAQKTFFGVNLVPRTAHGTLRVGDQVVVTKAFSPKDDHEHQYERPEDQM</sequence>
<dbReference type="GO" id="GO:0003824">
    <property type="term" value="F:catalytic activity"/>
    <property type="evidence" value="ECO:0007669"/>
    <property type="project" value="InterPro"/>
</dbReference>
<dbReference type="PROSITE" id="PS51340">
    <property type="entry name" value="MOSC"/>
    <property type="match status" value="1"/>
</dbReference>
<feature type="domain" description="MOSC" evidence="1">
    <location>
        <begin position="126"/>
        <end position="352"/>
    </location>
</feature>
<evidence type="ECO:0000313" key="2">
    <source>
        <dbReference type="EMBL" id="SCV69443.1"/>
    </source>
</evidence>
<dbReference type="GO" id="GO:0030170">
    <property type="term" value="F:pyridoxal phosphate binding"/>
    <property type="evidence" value="ECO:0007669"/>
    <property type="project" value="InterPro"/>
</dbReference>
<proteinExistence type="predicted"/>
<evidence type="ECO:0000313" key="3">
    <source>
        <dbReference type="Proteomes" id="UP000198372"/>
    </source>
</evidence>
<keyword evidence="3" id="KW-1185">Reference proteome</keyword>
<dbReference type="PANTHER" id="PTHR14237">
    <property type="entry name" value="MOLYBDOPTERIN COFACTOR SULFURASE MOSC"/>
    <property type="match status" value="1"/>
</dbReference>
<dbReference type="InterPro" id="IPR005303">
    <property type="entry name" value="MOCOS_middle"/>
</dbReference>
<dbReference type="GO" id="GO:0030151">
    <property type="term" value="F:molybdenum ion binding"/>
    <property type="evidence" value="ECO:0007669"/>
    <property type="project" value="InterPro"/>
</dbReference>
<gene>
    <name evidence="2" type="ORF">BQ2448_2463</name>
</gene>
<dbReference type="STRING" id="269621.A0A238FBQ4"/>
<name>A0A238FBQ4_9BASI</name>
<dbReference type="SUPFAM" id="SSF141673">
    <property type="entry name" value="MOSC N-terminal domain-like"/>
    <property type="match status" value="1"/>
</dbReference>
<evidence type="ECO:0000259" key="1">
    <source>
        <dbReference type="PROSITE" id="PS51340"/>
    </source>
</evidence>
<dbReference type="OrthoDB" id="17255at2759"/>
<dbReference type="Pfam" id="PF03476">
    <property type="entry name" value="MOSC_N"/>
    <property type="match status" value="1"/>
</dbReference>
<protein>
    <submittedName>
        <fullName evidence="2">BQ2448_2463 protein</fullName>
    </submittedName>
</protein>